<reference evidence="2" key="1">
    <citation type="submission" date="2022-12" db="EMBL/GenBank/DDBJ databases">
        <authorList>
            <person name="Deng Y."/>
            <person name="Zhang Y.-Q."/>
        </authorList>
    </citation>
    <scope>NUCLEOTIDE SEQUENCE</scope>
    <source>
        <strain evidence="2">CPCC 205372</strain>
    </source>
</reference>
<keyword evidence="1" id="KW-1133">Transmembrane helix</keyword>
<keyword evidence="3" id="KW-1185">Reference proteome</keyword>
<comment type="caution">
    <text evidence="2">The sequence shown here is derived from an EMBL/GenBank/DDBJ whole genome shotgun (WGS) entry which is preliminary data.</text>
</comment>
<keyword evidence="1" id="KW-0812">Transmembrane</keyword>
<evidence type="ECO:0000313" key="3">
    <source>
        <dbReference type="Proteomes" id="UP001142153"/>
    </source>
</evidence>
<evidence type="ECO:0000313" key="2">
    <source>
        <dbReference type="EMBL" id="MCZ8377359.1"/>
    </source>
</evidence>
<protein>
    <submittedName>
        <fullName evidence="2">Emopamil-binding protein</fullName>
    </submittedName>
</protein>
<sequence>MSRRHDFSRPWAHHRKQIYIWTSVLGTLISVVPVVLVGIGVWPMEPTGFIAAAAICVPIIIPMAAAWWDATGENRTSLEKANEFMIIWFPITAASQIFWELTWLVGDAAGLMNLTEQDRWGWLWWFYGAADTRYLISDAGLFGMETFAVIGGIVMINQWWRLLTAGDDVPKRINALWWSMVSLVNMLTVFGIYYVAEARDGFANIEQGFWGFALKFVFMNIPWLVAPLVSIPFIIKQLAYLYRTQVLDEGATLAGADLGASQPARSA</sequence>
<feature type="transmembrane region" description="Helical" evidence="1">
    <location>
        <begin position="81"/>
        <end position="99"/>
    </location>
</feature>
<dbReference type="EMBL" id="JAPZPY010000001">
    <property type="protein sequence ID" value="MCZ8377359.1"/>
    <property type="molecule type" value="Genomic_DNA"/>
</dbReference>
<name>A0ABT4PLC8_9MYCO</name>
<evidence type="ECO:0000256" key="1">
    <source>
        <dbReference type="SAM" id="Phobius"/>
    </source>
</evidence>
<accession>A0ABT4PLC8</accession>
<feature type="transmembrane region" description="Helical" evidence="1">
    <location>
        <begin position="20"/>
        <end position="42"/>
    </location>
</feature>
<feature type="transmembrane region" description="Helical" evidence="1">
    <location>
        <begin position="175"/>
        <end position="196"/>
    </location>
</feature>
<dbReference type="Proteomes" id="UP001142153">
    <property type="component" value="Unassembled WGS sequence"/>
</dbReference>
<feature type="transmembrane region" description="Helical" evidence="1">
    <location>
        <begin position="216"/>
        <end position="235"/>
    </location>
</feature>
<organism evidence="2 3">
    <name type="scientific">Mycobacterium hippophais</name>
    <dbReference type="NCBI Taxonomy" id="3016340"/>
    <lineage>
        <taxon>Bacteria</taxon>
        <taxon>Bacillati</taxon>
        <taxon>Actinomycetota</taxon>
        <taxon>Actinomycetes</taxon>
        <taxon>Mycobacteriales</taxon>
        <taxon>Mycobacteriaceae</taxon>
        <taxon>Mycobacterium</taxon>
    </lineage>
</organism>
<feature type="transmembrane region" description="Helical" evidence="1">
    <location>
        <begin position="141"/>
        <end position="163"/>
    </location>
</feature>
<keyword evidence="1" id="KW-0472">Membrane</keyword>
<feature type="transmembrane region" description="Helical" evidence="1">
    <location>
        <begin position="48"/>
        <end position="69"/>
    </location>
</feature>
<dbReference type="RefSeq" id="WP_269892270.1">
    <property type="nucleotide sequence ID" value="NZ_JAPZPY010000001.1"/>
</dbReference>
<proteinExistence type="predicted"/>
<gene>
    <name evidence="2" type="ORF">O6P37_00640</name>
</gene>